<reference evidence="1 2" key="1">
    <citation type="journal article" date="2014" name="Science">
        <title>Plant genetics. Early allopolyploid evolution in the post-Neolithic Brassica napus oilseed genome.</title>
        <authorList>
            <person name="Chalhoub B."/>
            <person name="Denoeud F."/>
            <person name="Liu S."/>
            <person name="Parkin I.A."/>
            <person name="Tang H."/>
            <person name="Wang X."/>
            <person name="Chiquet J."/>
            <person name="Belcram H."/>
            <person name="Tong C."/>
            <person name="Samans B."/>
            <person name="Correa M."/>
            <person name="Da Silva C."/>
            <person name="Just J."/>
            <person name="Falentin C."/>
            <person name="Koh C.S."/>
            <person name="Le Clainche I."/>
            <person name="Bernard M."/>
            <person name="Bento P."/>
            <person name="Noel B."/>
            <person name="Labadie K."/>
            <person name="Alberti A."/>
            <person name="Charles M."/>
            <person name="Arnaud D."/>
            <person name="Guo H."/>
            <person name="Daviaud C."/>
            <person name="Alamery S."/>
            <person name="Jabbari K."/>
            <person name="Zhao M."/>
            <person name="Edger P.P."/>
            <person name="Chelaifa H."/>
            <person name="Tack D."/>
            <person name="Lassalle G."/>
            <person name="Mestiri I."/>
            <person name="Schnel N."/>
            <person name="Le Paslier M.C."/>
            <person name="Fan G."/>
            <person name="Renault V."/>
            <person name="Bayer P.E."/>
            <person name="Golicz A.A."/>
            <person name="Manoli S."/>
            <person name="Lee T.H."/>
            <person name="Thi V.H."/>
            <person name="Chalabi S."/>
            <person name="Hu Q."/>
            <person name="Fan C."/>
            <person name="Tollenaere R."/>
            <person name="Lu Y."/>
            <person name="Battail C."/>
            <person name="Shen J."/>
            <person name="Sidebottom C.H."/>
            <person name="Wang X."/>
            <person name="Canaguier A."/>
            <person name="Chauveau A."/>
            <person name="Berard A."/>
            <person name="Deniot G."/>
            <person name="Guan M."/>
            <person name="Liu Z."/>
            <person name="Sun F."/>
            <person name="Lim Y.P."/>
            <person name="Lyons E."/>
            <person name="Town C.D."/>
            <person name="Bancroft I."/>
            <person name="Wang X."/>
            <person name="Meng J."/>
            <person name="Ma J."/>
            <person name="Pires J.C."/>
            <person name="King G.J."/>
            <person name="Brunel D."/>
            <person name="Delourme R."/>
            <person name="Renard M."/>
            <person name="Aury J.M."/>
            <person name="Adams K.L."/>
            <person name="Batley J."/>
            <person name="Snowdon R.J."/>
            <person name="Tost J."/>
            <person name="Edwards D."/>
            <person name="Zhou Y."/>
            <person name="Hua W."/>
            <person name="Sharpe A.G."/>
            <person name="Paterson A.H."/>
            <person name="Guan C."/>
            <person name="Wincker P."/>
        </authorList>
    </citation>
    <scope>NUCLEOTIDE SEQUENCE [LARGE SCALE GENOMIC DNA]</scope>
    <source>
        <strain evidence="2">cv. Darmor-bzh</strain>
    </source>
</reference>
<accession>A0A078GI36</accession>
<dbReference type="Proteomes" id="UP000028999">
    <property type="component" value="Unassembled WGS sequence"/>
</dbReference>
<dbReference type="Gramene" id="CDY24293">
    <property type="protein sequence ID" value="CDY24293"/>
    <property type="gene ID" value="GSBRNA2T00026470001"/>
</dbReference>
<evidence type="ECO:0000313" key="1">
    <source>
        <dbReference type="EMBL" id="CDY24293.1"/>
    </source>
</evidence>
<organism evidence="1 2">
    <name type="scientific">Brassica napus</name>
    <name type="common">Rape</name>
    <dbReference type="NCBI Taxonomy" id="3708"/>
    <lineage>
        <taxon>Eukaryota</taxon>
        <taxon>Viridiplantae</taxon>
        <taxon>Streptophyta</taxon>
        <taxon>Embryophyta</taxon>
        <taxon>Tracheophyta</taxon>
        <taxon>Spermatophyta</taxon>
        <taxon>Magnoliopsida</taxon>
        <taxon>eudicotyledons</taxon>
        <taxon>Gunneridae</taxon>
        <taxon>Pentapetalae</taxon>
        <taxon>rosids</taxon>
        <taxon>malvids</taxon>
        <taxon>Brassicales</taxon>
        <taxon>Brassicaceae</taxon>
        <taxon>Brassiceae</taxon>
        <taxon>Brassica</taxon>
    </lineage>
</organism>
<dbReference type="PaxDb" id="3708-A0A078GI36"/>
<evidence type="ECO:0000313" key="2">
    <source>
        <dbReference type="Proteomes" id="UP000028999"/>
    </source>
</evidence>
<gene>
    <name evidence="1" type="primary">BnaC03g42660D</name>
    <name evidence="1" type="ORF">GSBRNA2T00026470001</name>
</gene>
<keyword evidence="2" id="KW-1185">Reference proteome</keyword>
<dbReference type="AlphaFoldDB" id="A0A078GI36"/>
<dbReference type="EMBL" id="LK032156">
    <property type="protein sequence ID" value="CDY24293.1"/>
    <property type="molecule type" value="Genomic_DNA"/>
</dbReference>
<sequence length="50" mass="5438">MPAELLQASLRHASDDQRNYLLNFGRKLSGISESVAHARGGQINSESVRG</sequence>
<protein>
    <submittedName>
        <fullName evidence="1">BnaC03g42660D protein</fullName>
    </submittedName>
</protein>
<proteinExistence type="predicted"/>
<name>A0A078GI36_BRANA</name>